<accession>A0A4R5CBK9</accession>
<evidence type="ECO:0000313" key="3">
    <source>
        <dbReference type="Proteomes" id="UP000295479"/>
    </source>
</evidence>
<dbReference type="PANTHER" id="PTHR44520:SF2">
    <property type="entry name" value="RESPONSE REGULATOR RCP1"/>
    <property type="match status" value="1"/>
</dbReference>
<dbReference type="Gene3D" id="3.40.50.2300">
    <property type="match status" value="1"/>
</dbReference>
<organism evidence="2 3">
    <name type="scientific">Flavobacterium cellulosilyticum</name>
    <dbReference type="NCBI Taxonomy" id="2541731"/>
    <lineage>
        <taxon>Bacteria</taxon>
        <taxon>Pseudomonadati</taxon>
        <taxon>Bacteroidota</taxon>
        <taxon>Flavobacteriia</taxon>
        <taxon>Flavobacteriales</taxon>
        <taxon>Flavobacteriaceae</taxon>
        <taxon>Flavobacterium</taxon>
    </lineage>
</organism>
<dbReference type="AlphaFoldDB" id="A0A4R5CBK9"/>
<dbReference type="PANTHER" id="PTHR44520">
    <property type="entry name" value="RESPONSE REGULATOR RCP1-RELATED"/>
    <property type="match status" value="1"/>
</dbReference>
<evidence type="ECO:0000259" key="1">
    <source>
        <dbReference type="Pfam" id="PF00072"/>
    </source>
</evidence>
<name>A0A4R5CBK9_9FLAO</name>
<comment type="caution">
    <text evidence="2">The sequence shown here is derived from an EMBL/GenBank/DDBJ whole genome shotgun (WGS) entry which is preliminary data.</text>
</comment>
<dbReference type="RefSeq" id="WP_132006003.1">
    <property type="nucleotide sequence ID" value="NZ_SMFK01000007.1"/>
</dbReference>
<proteinExistence type="predicted"/>
<dbReference type="GO" id="GO:0000160">
    <property type="term" value="P:phosphorelay signal transduction system"/>
    <property type="evidence" value="ECO:0007669"/>
    <property type="project" value="InterPro"/>
</dbReference>
<dbReference type="InterPro" id="IPR011006">
    <property type="entry name" value="CheY-like_superfamily"/>
</dbReference>
<dbReference type="EMBL" id="SMFK01000007">
    <property type="protein sequence ID" value="TDD96156.1"/>
    <property type="molecule type" value="Genomic_DNA"/>
</dbReference>
<gene>
    <name evidence="2" type="ORF">E0F76_11705</name>
</gene>
<feature type="domain" description="Response regulatory" evidence="1">
    <location>
        <begin position="12"/>
        <end position="130"/>
    </location>
</feature>
<reference evidence="2 3" key="1">
    <citation type="submission" date="2019-03" db="EMBL/GenBank/DDBJ databases">
        <title>Flavobacterium AR-3-4 sp. nov. isolated from arctic soil.</title>
        <authorList>
            <person name="Chaudhary D.K."/>
        </authorList>
    </citation>
    <scope>NUCLEOTIDE SEQUENCE [LARGE SCALE GENOMIC DNA]</scope>
    <source>
        <strain evidence="2 3">AR-3-4</strain>
    </source>
</reference>
<dbReference type="OrthoDB" id="673128at2"/>
<protein>
    <submittedName>
        <fullName evidence="2">Response regulator transcription factor</fullName>
    </submittedName>
</protein>
<dbReference type="InterPro" id="IPR001789">
    <property type="entry name" value="Sig_transdc_resp-reg_receiver"/>
</dbReference>
<sequence length="144" mass="16568">MTNILNPKFKNVMIIDDSEIDIFITSRLIVKNSFAENILKYNDANEALLFLIKNQNDTTALPEIILLDIMMPLMTGFEFMEIYDQLYYKIKNHCKVYIVSSSQNYKDINAASDNPNLAGFQMKPINKNFLDSIPARASLSKDQF</sequence>
<dbReference type="InterPro" id="IPR052893">
    <property type="entry name" value="TCS_response_regulator"/>
</dbReference>
<evidence type="ECO:0000313" key="2">
    <source>
        <dbReference type="EMBL" id="TDD96156.1"/>
    </source>
</evidence>
<dbReference type="Pfam" id="PF00072">
    <property type="entry name" value="Response_reg"/>
    <property type="match status" value="1"/>
</dbReference>
<dbReference type="Proteomes" id="UP000295479">
    <property type="component" value="Unassembled WGS sequence"/>
</dbReference>
<keyword evidence="3" id="KW-1185">Reference proteome</keyword>
<dbReference type="SUPFAM" id="SSF52172">
    <property type="entry name" value="CheY-like"/>
    <property type="match status" value="1"/>
</dbReference>